<proteinExistence type="inferred from homology"/>
<evidence type="ECO:0000256" key="4">
    <source>
        <dbReference type="ARBA" id="ARBA00023002"/>
    </source>
</evidence>
<organism evidence="7 8">
    <name type="scientific">Patulibacter medicamentivorans</name>
    <dbReference type="NCBI Taxonomy" id="1097667"/>
    <lineage>
        <taxon>Bacteria</taxon>
        <taxon>Bacillati</taxon>
        <taxon>Actinomycetota</taxon>
        <taxon>Thermoleophilia</taxon>
        <taxon>Solirubrobacterales</taxon>
        <taxon>Patulibacteraceae</taxon>
        <taxon>Patulibacter</taxon>
    </lineage>
</organism>
<keyword evidence="2" id="KW-0285">Flavoprotein</keyword>
<dbReference type="Proteomes" id="UP000005143">
    <property type="component" value="Unassembled WGS sequence"/>
</dbReference>
<comment type="caution">
    <text evidence="7">The sequence shown here is derived from an EMBL/GenBank/DDBJ whole genome shotgun (WGS) entry which is preliminary data.</text>
</comment>
<feature type="domain" description="Glucose-methanol-choline oxidoreductase C-terminal" evidence="6">
    <location>
        <begin position="359"/>
        <end position="478"/>
    </location>
</feature>
<evidence type="ECO:0000313" key="7">
    <source>
        <dbReference type="EMBL" id="EHN10381.1"/>
    </source>
</evidence>
<keyword evidence="8" id="KW-1185">Reference proteome</keyword>
<dbReference type="PANTHER" id="PTHR46056">
    <property type="entry name" value="LONG-CHAIN-ALCOHOL OXIDASE"/>
    <property type="match status" value="1"/>
</dbReference>
<gene>
    <name evidence="7" type="ORF">PAI11_27630</name>
</gene>
<comment type="similarity">
    <text evidence="1">Belongs to the GMC oxidoreductase family.</text>
</comment>
<dbReference type="PANTHER" id="PTHR46056:SF12">
    <property type="entry name" value="LONG-CHAIN-ALCOHOL OXIDASE"/>
    <property type="match status" value="1"/>
</dbReference>
<dbReference type="GO" id="GO:0050660">
    <property type="term" value="F:flavin adenine dinucleotide binding"/>
    <property type="evidence" value="ECO:0007669"/>
    <property type="project" value="InterPro"/>
</dbReference>
<dbReference type="GO" id="GO:0016614">
    <property type="term" value="F:oxidoreductase activity, acting on CH-OH group of donors"/>
    <property type="evidence" value="ECO:0007669"/>
    <property type="project" value="InterPro"/>
</dbReference>
<dbReference type="AlphaFoldDB" id="H0E7G1"/>
<evidence type="ECO:0000256" key="2">
    <source>
        <dbReference type="ARBA" id="ARBA00022630"/>
    </source>
</evidence>
<dbReference type="InterPro" id="IPR036188">
    <property type="entry name" value="FAD/NAD-bd_sf"/>
</dbReference>
<dbReference type="SUPFAM" id="SSF51905">
    <property type="entry name" value="FAD/NAD(P)-binding domain"/>
    <property type="match status" value="1"/>
</dbReference>
<reference evidence="7 8" key="1">
    <citation type="journal article" date="2013" name="Biodegradation">
        <title>Quantitative proteomic analysis of ibuprofen-degrading Patulibacter sp. strain I11.</title>
        <authorList>
            <person name="Almeida B."/>
            <person name="Kjeldal H."/>
            <person name="Lolas I."/>
            <person name="Knudsen A.D."/>
            <person name="Carvalho G."/>
            <person name="Nielsen K.L."/>
            <person name="Barreto Crespo M.T."/>
            <person name="Stensballe A."/>
            <person name="Nielsen J.L."/>
        </authorList>
    </citation>
    <scope>NUCLEOTIDE SEQUENCE [LARGE SCALE GENOMIC DNA]</scope>
    <source>
        <strain evidence="7 8">I11</strain>
    </source>
</reference>
<sequence length="501" mass="52596">MTRTIHADVCVIGTGPGGAPVACRLAQAGVDVLVLEEGAHVDLATAAPRPIDAFTDLYRDGGQTVAIGDPAIPIPLGRVVGGTSAINSGTCLRPADAVLDGWAEQLGLEQLRPAELAPYLDEAAAALGVTRVPPEIAGRNAHLAKRGADRLGWSSEWLPRNAVGCRGSGRCVFGCPTGAKRHAGLAWIDDALAAGARLLDRTRVVAIESEPGPGPVVVRAGGAGGALRIVADRVVVACGSLLTPSLLRRSGLAHDNPHLGRHLAIHPSTAAAARFDDELVDVAHGVPQSFGVDQFADRGLMLEGIGGPPEYLAFTLPLRGEAHHAAMLEHRHWAQLGVMVRDRAVGRVVDVGRGPLRRTVVRYDLDPADRDALLFGIERVAELWFAAGAREVLLPIAGLPPLRDGDLRPLRERRVPAGAMRLMAFHPHGSARPSADPRDGVLDPDLRVRGTSGVYVSDGSALPATIGVNPQLTITALALRLARHLLDRPAPRAGALAHLHA</sequence>
<dbReference type="EMBL" id="AGUD01000224">
    <property type="protein sequence ID" value="EHN10381.1"/>
    <property type="molecule type" value="Genomic_DNA"/>
</dbReference>
<evidence type="ECO:0000313" key="8">
    <source>
        <dbReference type="Proteomes" id="UP000005143"/>
    </source>
</evidence>
<evidence type="ECO:0000256" key="3">
    <source>
        <dbReference type="ARBA" id="ARBA00022827"/>
    </source>
</evidence>
<dbReference type="InterPro" id="IPR000172">
    <property type="entry name" value="GMC_OxRdtase_N"/>
</dbReference>
<dbReference type="OrthoDB" id="9798604at2"/>
<evidence type="ECO:0000259" key="6">
    <source>
        <dbReference type="Pfam" id="PF05199"/>
    </source>
</evidence>
<dbReference type="Gene3D" id="3.50.50.60">
    <property type="entry name" value="FAD/NAD(P)-binding domain"/>
    <property type="match status" value="2"/>
</dbReference>
<keyword evidence="4 7" id="KW-0560">Oxidoreductase</keyword>
<evidence type="ECO:0000259" key="5">
    <source>
        <dbReference type="Pfam" id="PF00732"/>
    </source>
</evidence>
<dbReference type="RefSeq" id="WP_007576249.1">
    <property type="nucleotide sequence ID" value="NZ_AGUD01000224.1"/>
</dbReference>
<keyword evidence="3" id="KW-0274">FAD</keyword>
<dbReference type="Pfam" id="PF00732">
    <property type="entry name" value="GMC_oxred_N"/>
    <property type="match status" value="1"/>
</dbReference>
<feature type="domain" description="Glucose-methanol-choline oxidoreductase N-terminal" evidence="5">
    <location>
        <begin position="55"/>
        <end position="267"/>
    </location>
</feature>
<dbReference type="EC" id="1.-.-.-" evidence="7"/>
<accession>H0E7G1</accession>
<dbReference type="InterPro" id="IPR007867">
    <property type="entry name" value="GMC_OxRtase_C"/>
</dbReference>
<evidence type="ECO:0000256" key="1">
    <source>
        <dbReference type="ARBA" id="ARBA00010790"/>
    </source>
</evidence>
<name>H0E7G1_9ACTN</name>
<protein>
    <submittedName>
        <fullName evidence="7">Putative oxidoreductase GMC</fullName>
        <ecNumber evidence="7">1.-.-.-</ecNumber>
    </submittedName>
</protein>
<dbReference type="Pfam" id="PF05199">
    <property type="entry name" value="GMC_oxred_C"/>
    <property type="match status" value="1"/>
</dbReference>